<dbReference type="EMBL" id="AY787170">
    <property type="protein sequence ID" value="AAV63797.1"/>
    <property type="molecule type" value="Genomic_DNA"/>
</dbReference>
<dbReference type="InterPro" id="IPR003337">
    <property type="entry name" value="Trehalose_PPase"/>
</dbReference>
<dbReference type="InterPro" id="IPR044651">
    <property type="entry name" value="OTSB-like"/>
</dbReference>
<keyword evidence="6" id="KW-0479">Metal-binding</keyword>
<reference evidence="8" key="2">
    <citation type="journal article" date="2007" name="Microbiology">
        <title>Biochemical and genetic characterization of the pathways for trehalose metabolism in Propionibacterium freudenreichii, and their role in stress response.</title>
        <authorList>
            <person name="Cardoso F.S."/>
            <person name="Castro R.F."/>
            <person name="Borges N."/>
            <person name="Santos H."/>
        </authorList>
    </citation>
    <scope>NUCLEOTIDE SEQUENCE</scope>
</reference>
<evidence type="ECO:0000256" key="5">
    <source>
        <dbReference type="ARBA" id="ARBA00024179"/>
    </source>
</evidence>
<sequence>MDGMTSGSDLVSFPTDEGRATTEAIIDDPSNALICLDFDGTLAPIVADPQDARPDPEAMAALERLLTRVGQVAIVTGRPVDVALQLGGFAMLPDTSRLRVFGQYGAETWNGATGHIHVPAQPPAIGEAKLQIERMLADLSAQNPALRGTAIEDKGLAIGVHTRRAADPAEALVELTPRLDTLADRLGLITEPGRNVVELRAGHSDKGDVVAKLLDDPSIGAAAFCGDDLGDISAFAVLIKWRRRTGRRAACVVSASDEVPSLRERADVLCEGPSGIAAWLTSLTSTDS</sequence>
<dbReference type="InterPro" id="IPR023214">
    <property type="entry name" value="HAD_sf"/>
</dbReference>
<evidence type="ECO:0000256" key="2">
    <source>
        <dbReference type="ARBA" id="ARBA00005199"/>
    </source>
</evidence>
<dbReference type="SUPFAM" id="SSF56784">
    <property type="entry name" value="HAD-like"/>
    <property type="match status" value="1"/>
</dbReference>
<comment type="pathway">
    <text evidence="2 6">Glycan biosynthesis; trehalose biosynthesis.</text>
</comment>
<dbReference type="EC" id="3.1.3.12" evidence="6"/>
<dbReference type="GO" id="GO:0046872">
    <property type="term" value="F:metal ion binding"/>
    <property type="evidence" value="ECO:0007669"/>
    <property type="project" value="UniProtKB-KW"/>
</dbReference>
<comment type="function">
    <text evidence="5 6">Removes the phosphate from trehalose 6-phosphate to produce free trehalose.</text>
</comment>
<dbReference type="NCBIfam" id="TIGR01484">
    <property type="entry name" value="HAD-SF-IIB"/>
    <property type="match status" value="1"/>
</dbReference>
<keyword evidence="6" id="KW-0460">Magnesium</keyword>
<gene>
    <name evidence="8" type="primary">tpp</name>
</gene>
<dbReference type="EMBL" id="DQ356268">
    <property type="protein sequence ID" value="ABC88236.1"/>
    <property type="molecule type" value="Genomic_DNA"/>
</dbReference>
<comment type="cofactor">
    <cofactor evidence="6">
        <name>Mg(2+)</name>
        <dbReference type="ChEBI" id="CHEBI:18420"/>
    </cofactor>
</comment>
<dbReference type="AlphaFoldDB" id="A1XGA7"/>
<dbReference type="InterPro" id="IPR006379">
    <property type="entry name" value="HAD-SF_hydro_IIB"/>
</dbReference>
<protein>
    <recommendedName>
        <fullName evidence="6">Trehalose 6-phosphate phosphatase</fullName>
        <ecNumber evidence="6">3.1.3.12</ecNumber>
    </recommendedName>
</protein>
<dbReference type="Gene3D" id="3.40.50.1000">
    <property type="entry name" value="HAD superfamily/HAD-like"/>
    <property type="match status" value="1"/>
</dbReference>
<evidence type="ECO:0000256" key="6">
    <source>
        <dbReference type="RuleBase" id="RU361117"/>
    </source>
</evidence>
<accession>A1XGA7</accession>
<comment type="catalytic activity">
    <reaction evidence="1 6">
        <text>alpha,alpha-trehalose 6-phosphate + H2O = alpha,alpha-trehalose + phosphate</text>
        <dbReference type="Rhea" id="RHEA:23420"/>
        <dbReference type="ChEBI" id="CHEBI:15377"/>
        <dbReference type="ChEBI" id="CHEBI:16551"/>
        <dbReference type="ChEBI" id="CHEBI:43474"/>
        <dbReference type="ChEBI" id="CHEBI:58429"/>
        <dbReference type="EC" id="3.1.3.12"/>
    </reaction>
</comment>
<evidence type="ECO:0000256" key="4">
    <source>
        <dbReference type="ARBA" id="ARBA00022801"/>
    </source>
</evidence>
<evidence type="ECO:0000256" key="1">
    <source>
        <dbReference type="ARBA" id="ARBA00000500"/>
    </source>
</evidence>
<evidence type="ECO:0000313" key="7">
    <source>
        <dbReference type="EMBL" id="AAV63797.1"/>
    </source>
</evidence>
<dbReference type="Pfam" id="PF02358">
    <property type="entry name" value="Trehalose_PPase"/>
    <property type="match status" value="1"/>
</dbReference>
<keyword evidence="4 6" id="KW-0378">Hydrolase</keyword>
<dbReference type="PANTHER" id="PTHR43768:SF3">
    <property type="entry name" value="TREHALOSE 6-PHOSPHATE PHOSPHATASE"/>
    <property type="match status" value="1"/>
</dbReference>
<dbReference type="GO" id="GO:0005992">
    <property type="term" value="P:trehalose biosynthetic process"/>
    <property type="evidence" value="ECO:0007669"/>
    <property type="project" value="UniProtKB-UniPathway"/>
</dbReference>
<dbReference type="Gene3D" id="3.30.70.1020">
    <property type="entry name" value="Trehalose-6-phosphate phosphatase related protein, domain 2"/>
    <property type="match status" value="1"/>
</dbReference>
<dbReference type="NCBIfam" id="TIGR00685">
    <property type="entry name" value="T6PP"/>
    <property type="match status" value="1"/>
</dbReference>
<organism evidence="8">
    <name type="scientific">Propionibacterium freudenreichii subsp. shermanii</name>
    <dbReference type="NCBI Taxonomy" id="1752"/>
    <lineage>
        <taxon>Bacteria</taxon>
        <taxon>Bacillati</taxon>
        <taxon>Actinomycetota</taxon>
        <taxon>Actinomycetes</taxon>
        <taxon>Propionibacteriales</taxon>
        <taxon>Propionibacteriaceae</taxon>
        <taxon>Propionibacterium</taxon>
    </lineage>
</organism>
<evidence type="ECO:0000256" key="3">
    <source>
        <dbReference type="ARBA" id="ARBA00008770"/>
    </source>
</evidence>
<comment type="similarity">
    <text evidence="3 6">Belongs to the trehalose phosphatase family.</text>
</comment>
<proteinExistence type="inferred from homology"/>
<name>A1XGA7_PROFR</name>
<reference evidence="7" key="1">
    <citation type="submission" date="2004-10" db="EMBL/GenBank/DDBJ databases">
        <title>Pathways for synthesis of trehalose in Propionibacterium freudenreichii: biochemical and genetic characterization.</title>
        <authorList>
            <person name="Cardoso F.S."/>
            <person name="Castro R.F."/>
            <person name="Santos H."/>
        </authorList>
    </citation>
    <scope>NUCLEOTIDE SEQUENCE</scope>
    <source>
        <strain evidence="7">NIZO B365</strain>
    </source>
</reference>
<dbReference type="UniPathway" id="UPA00299"/>
<evidence type="ECO:0000313" key="8">
    <source>
        <dbReference type="EMBL" id="ABC88236.1"/>
    </source>
</evidence>
<dbReference type="PANTHER" id="PTHR43768">
    <property type="entry name" value="TREHALOSE 6-PHOSPHATE PHOSPHATASE"/>
    <property type="match status" value="1"/>
</dbReference>
<dbReference type="GO" id="GO:0004805">
    <property type="term" value="F:trehalose-phosphatase activity"/>
    <property type="evidence" value="ECO:0007669"/>
    <property type="project" value="UniProtKB-EC"/>
</dbReference>
<dbReference type="InterPro" id="IPR036412">
    <property type="entry name" value="HAD-like_sf"/>
</dbReference>